<protein>
    <submittedName>
        <fullName evidence="1">Vascular protein</fullName>
    </submittedName>
</protein>
<evidence type="ECO:0000313" key="2">
    <source>
        <dbReference type="Proteomes" id="UP000265520"/>
    </source>
</evidence>
<proteinExistence type="predicted"/>
<dbReference type="AlphaFoldDB" id="A0A392QLI0"/>
<organism evidence="1 2">
    <name type="scientific">Trifolium medium</name>
    <dbReference type="NCBI Taxonomy" id="97028"/>
    <lineage>
        <taxon>Eukaryota</taxon>
        <taxon>Viridiplantae</taxon>
        <taxon>Streptophyta</taxon>
        <taxon>Embryophyta</taxon>
        <taxon>Tracheophyta</taxon>
        <taxon>Spermatophyta</taxon>
        <taxon>Magnoliopsida</taxon>
        <taxon>eudicotyledons</taxon>
        <taxon>Gunneridae</taxon>
        <taxon>Pentapetalae</taxon>
        <taxon>rosids</taxon>
        <taxon>fabids</taxon>
        <taxon>Fabales</taxon>
        <taxon>Fabaceae</taxon>
        <taxon>Papilionoideae</taxon>
        <taxon>50 kb inversion clade</taxon>
        <taxon>NPAAA clade</taxon>
        <taxon>Hologalegina</taxon>
        <taxon>IRL clade</taxon>
        <taxon>Trifolieae</taxon>
        <taxon>Trifolium</taxon>
    </lineage>
</organism>
<accession>A0A392QLI0</accession>
<keyword evidence="2" id="KW-1185">Reference proteome</keyword>
<comment type="caution">
    <text evidence="1">The sequence shown here is derived from an EMBL/GenBank/DDBJ whole genome shotgun (WGS) entry which is preliminary data.</text>
</comment>
<dbReference type="EMBL" id="LXQA010146264">
    <property type="protein sequence ID" value="MCI25271.1"/>
    <property type="molecule type" value="Genomic_DNA"/>
</dbReference>
<feature type="non-terminal residue" evidence="1">
    <location>
        <position position="44"/>
    </location>
</feature>
<evidence type="ECO:0000313" key="1">
    <source>
        <dbReference type="EMBL" id="MCI25271.1"/>
    </source>
</evidence>
<name>A0A392QLI0_9FABA</name>
<reference evidence="1 2" key="1">
    <citation type="journal article" date="2018" name="Front. Plant Sci.">
        <title>Red Clover (Trifolium pratense) and Zigzag Clover (T. medium) - A Picture of Genomic Similarities and Differences.</title>
        <authorList>
            <person name="Dluhosova J."/>
            <person name="Istvanek J."/>
            <person name="Nedelnik J."/>
            <person name="Repkova J."/>
        </authorList>
    </citation>
    <scope>NUCLEOTIDE SEQUENCE [LARGE SCALE GENOMIC DNA]</scope>
    <source>
        <strain evidence="2">cv. 10/8</strain>
        <tissue evidence="1">Leaf</tissue>
    </source>
</reference>
<dbReference type="Proteomes" id="UP000265520">
    <property type="component" value="Unassembled WGS sequence"/>
</dbReference>
<sequence length="44" mass="4925">MEWSTLQHLDLRHIGRGVRPLQPHAASFHPHQALVAVAIGTYIV</sequence>